<reference evidence="2" key="1">
    <citation type="submission" date="2022-11" db="EMBL/GenBank/DDBJ databases">
        <authorList>
            <person name="Hyden B.L."/>
            <person name="Feng K."/>
            <person name="Yates T."/>
            <person name="Jawdy S."/>
            <person name="Smart L.B."/>
            <person name="Muchero W."/>
        </authorList>
    </citation>
    <scope>NUCLEOTIDE SEQUENCE</scope>
    <source>
        <tissue evidence="2">Shoot tip</tissue>
    </source>
</reference>
<dbReference type="PROSITE" id="PS51011">
    <property type="entry name" value="ARID"/>
    <property type="match status" value="1"/>
</dbReference>
<protein>
    <recommendedName>
        <fullName evidence="1">ARID domain-containing protein</fullName>
    </recommendedName>
</protein>
<dbReference type="InterPro" id="IPR036431">
    <property type="entry name" value="ARID_dom_sf"/>
</dbReference>
<evidence type="ECO:0000313" key="3">
    <source>
        <dbReference type="Proteomes" id="UP001151752"/>
    </source>
</evidence>
<name>A0A9Q0UD02_9ROSI</name>
<dbReference type="Proteomes" id="UP001151752">
    <property type="component" value="Chromosome 11"/>
</dbReference>
<keyword evidence="3" id="KW-1185">Reference proteome</keyword>
<dbReference type="AlphaFoldDB" id="A0A9Q0UD02"/>
<proteinExistence type="predicted"/>
<comment type="caution">
    <text evidence="2">The sequence shown here is derived from an EMBL/GenBank/DDBJ whole genome shotgun (WGS) entry which is preliminary data.</text>
</comment>
<dbReference type="SUPFAM" id="SSF46774">
    <property type="entry name" value="ARID-like"/>
    <property type="match status" value="1"/>
</dbReference>
<dbReference type="EMBL" id="JAPFFM010000012">
    <property type="protein sequence ID" value="KAJ6727682.1"/>
    <property type="molecule type" value="Genomic_DNA"/>
</dbReference>
<dbReference type="GO" id="GO:0003677">
    <property type="term" value="F:DNA binding"/>
    <property type="evidence" value="ECO:0007669"/>
    <property type="project" value="InterPro"/>
</dbReference>
<reference evidence="2" key="2">
    <citation type="journal article" date="2023" name="Int. J. Mol. Sci.">
        <title>De Novo Assembly and Annotation of 11 Diverse Shrub Willow (Salix) Genomes Reveals Novel Gene Organization in Sex-Linked Regions.</title>
        <authorList>
            <person name="Hyden B."/>
            <person name="Feng K."/>
            <person name="Yates T.B."/>
            <person name="Jawdy S."/>
            <person name="Cereghino C."/>
            <person name="Smart L.B."/>
            <person name="Muchero W."/>
        </authorList>
    </citation>
    <scope>NUCLEOTIDE SEQUENCE</scope>
    <source>
        <tissue evidence="2">Shoot tip</tissue>
    </source>
</reference>
<sequence>MANLSGPILQLQPSMKILLKVQTFFGKSSKLFINPLAPNSVGGKALDLHHLFVEVTSRGGIEQVITDR</sequence>
<gene>
    <name evidence="2" type="ORF">OIU74_005850</name>
</gene>
<dbReference type="Gene3D" id="1.10.150.60">
    <property type="entry name" value="ARID DNA-binding domain"/>
    <property type="match status" value="1"/>
</dbReference>
<feature type="domain" description="ARID" evidence="1">
    <location>
        <begin position="11"/>
        <end position="68"/>
    </location>
</feature>
<dbReference type="InterPro" id="IPR001606">
    <property type="entry name" value="ARID_dom"/>
</dbReference>
<accession>A0A9Q0UD02</accession>
<evidence type="ECO:0000313" key="2">
    <source>
        <dbReference type="EMBL" id="KAJ6727682.1"/>
    </source>
</evidence>
<dbReference type="PANTHER" id="PTHR46691:SF6">
    <property type="entry name" value="HIGH MOBILITY GROUP B PROTEIN 10-RELATED"/>
    <property type="match status" value="1"/>
</dbReference>
<dbReference type="Pfam" id="PF01388">
    <property type="entry name" value="ARID"/>
    <property type="match status" value="1"/>
</dbReference>
<feature type="non-terminal residue" evidence="2">
    <location>
        <position position="68"/>
    </location>
</feature>
<organism evidence="2 3">
    <name type="scientific">Salix koriyanagi</name>
    <dbReference type="NCBI Taxonomy" id="2511006"/>
    <lineage>
        <taxon>Eukaryota</taxon>
        <taxon>Viridiplantae</taxon>
        <taxon>Streptophyta</taxon>
        <taxon>Embryophyta</taxon>
        <taxon>Tracheophyta</taxon>
        <taxon>Spermatophyta</taxon>
        <taxon>Magnoliopsida</taxon>
        <taxon>eudicotyledons</taxon>
        <taxon>Gunneridae</taxon>
        <taxon>Pentapetalae</taxon>
        <taxon>rosids</taxon>
        <taxon>fabids</taxon>
        <taxon>Malpighiales</taxon>
        <taxon>Salicaceae</taxon>
        <taxon>Saliceae</taxon>
        <taxon>Salix</taxon>
    </lineage>
</organism>
<dbReference type="PANTHER" id="PTHR46691">
    <property type="entry name" value="HIGH MOBILITY GROUP B PROTEIN 9"/>
    <property type="match status" value="1"/>
</dbReference>
<evidence type="ECO:0000259" key="1">
    <source>
        <dbReference type="PROSITE" id="PS51011"/>
    </source>
</evidence>